<feature type="transmembrane region" description="Helical" evidence="5">
    <location>
        <begin position="281"/>
        <end position="300"/>
    </location>
</feature>
<organism evidence="7 8">
    <name type="scientific">Gaoshiqia sediminis</name>
    <dbReference type="NCBI Taxonomy" id="2986998"/>
    <lineage>
        <taxon>Bacteria</taxon>
        <taxon>Pseudomonadati</taxon>
        <taxon>Bacteroidota</taxon>
        <taxon>Bacteroidia</taxon>
        <taxon>Marinilabiliales</taxon>
        <taxon>Prolixibacteraceae</taxon>
        <taxon>Gaoshiqia</taxon>
    </lineage>
</organism>
<sequence>MPERSHIIWFYSVSALFLLVNFYFLTTKETLLAALLPVVFVFVWLAVARLDWLLLAVAFFTPLSVPLHELAPGLPFDLNLPTEPLLFAMFILFALKLAYHRGFDPAILKHPVSLALYAYLGWLLVTCFTSTMPLVSFKFWLAKLWFIASCYFLAIVLFRGEKQFYRFAGLYISALVVVIFYAWYRHVGYGLGNREAGHYVMNPFYTDHTSYGAMLAFFVPLLILVVFHRNFRLRHRSLAGVALVLFSLALVLSYTRAAWLSLLAAFGVWLIIRMKIRFRRLFISFVLLIGAVFVFQGQILQLLERNNQDSSADLAAHVSSMTNVTTDASNLERINRWSCAVRMFAEKPVFGWGPGTYMFQYAPFQLTKQRTIISTNSADAGNAHSEYLGPLAESGLLGLISILVLLGVVFTVALRAYTRTKSLEERLLLLSVILGLVTYFTHGFLNNFLDTDKAAVPVWGFMALVVMIDLRLRREGARQQEPTS</sequence>
<dbReference type="Proteomes" id="UP001163821">
    <property type="component" value="Unassembled WGS sequence"/>
</dbReference>
<feature type="transmembrane region" description="Helical" evidence="5">
    <location>
        <begin position="165"/>
        <end position="184"/>
    </location>
</feature>
<dbReference type="RefSeq" id="WP_282592208.1">
    <property type="nucleotide sequence ID" value="NZ_JAPAAF010000019.1"/>
</dbReference>
<reference evidence="7" key="1">
    <citation type="submission" date="2022-10" db="EMBL/GenBank/DDBJ databases">
        <title>Gaoshiqiia sediminis gen. nov., sp. nov., isolated from coastal sediment.</title>
        <authorList>
            <person name="Yu W.X."/>
            <person name="Mu D.S."/>
            <person name="Du J.Z."/>
            <person name="Liang Y.Q."/>
        </authorList>
    </citation>
    <scope>NUCLEOTIDE SEQUENCE</scope>
    <source>
        <strain evidence="7">A06</strain>
    </source>
</reference>
<evidence type="ECO:0000313" key="8">
    <source>
        <dbReference type="Proteomes" id="UP001163821"/>
    </source>
</evidence>
<feature type="transmembrane region" description="Helical" evidence="5">
    <location>
        <begin position="209"/>
        <end position="228"/>
    </location>
</feature>
<accession>A0AA41Y9A5</accession>
<evidence type="ECO:0000256" key="1">
    <source>
        <dbReference type="ARBA" id="ARBA00004141"/>
    </source>
</evidence>
<dbReference type="InterPro" id="IPR007016">
    <property type="entry name" value="O-antigen_ligase-rel_domated"/>
</dbReference>
<feature type="transmembrane region" description="Helical" evidence="5">
    <location>
        <begin position="235"/>
        <end position="252"/>
    </location>
</feature>
<feature type="transmembrane region" description="Helical" evidence="5">
    <location>
        <begin position="395"/>
        <end position="415"/>
    </location>
</feature>
<evidence type="ECO:0000256" key="4">
    <source>
        <dbReference type="ARBA" id="ARBA00023136"/>
    </source>
</evidence>
<feature type="transmembrane region" description="Helical" evidence="5">
    <location>
        <begin position="111"/>
        <end position="134"/>
    </location>
</feature>
<dbReference type="InterPro" id="IPR051533">
    <property type="entry name" value="WaaL-like"/>
</dbReference>
<keyword evidence="8" id="KW-1185">Reference proteome</keyword>
<evidence type="ECO:0000256" key="3">
    <source>
        <dbReference type="ARBA" id="ARBA00022989"/>
    </source>
</evidence>
<gene>
    <name evidence="7" type="ORF">N2K84_12755</name>
</gene>
<comment type="subcellular location">
    <subcellularLocation>
        <location evidence="1">Membrane</location>
        <topology evidence="1">Multi-pass membrane protein</topology>
    </subcellularLocation>
</comment>
<protein>
    <submittedName>
        <fullName evidence="7">O-antigen ligase family protein</fullName>
    </submittedName>
</protein>
<evidence type="ECO:0000256" key="5">
    <source>
        <dbReference type="SAM" id="Phobius"/>
    </source>
</evidence>
<feature type="transmembrane region" description="Helical" evidence="5">
    <location>
        <begin position="427"/>
        <end position="448"/>
    </location>
</feature>
<keyword evidence="2 5" id="KW-0812">Transmembrane</keyword>
<evidence type="ECO:0000313" key="7">
    <source>
        <dbReference type="EMBL" id="MCW0483607.1"/>
    </source>
</evidence>
<feature type="transmembrane region" description="Helical" evidence="5">
    <location>
        <begin position="454"/>
        <end position="472"/>
    </location>
</feature>
<dbReference type="GO" id="GO:0016874">
    <property type="term" value="F:ligase activity"/>
    <property type="evidence" value="ECO:0007669"/>
    <property type="project" value="UniProtKB-KW"/>
</dbReference>
<evidence type="ECO:0000256" key="2">
    <source>
        <dbReference type="ARBA" id="ARBA00022692"/>
    </source>
</evidence>
<dbReference type="AlphaFoldDB" id="A0AA41Y9A5"/>
<dbReference type="GO" id="GO:0016020">
    <property type="term" value="C:membrane"/>
    <property type="evidence" value="ECO:0007669"/>
    <property type="project" value="UniProtKB-SubCell"/>
</dbReference>
<proteinExistence type="predicted"/>
<feature type="domain" description="O-antigen ligase-related" evidence="6">
    <location>
        <begin position="242"/>
        <end position="402"/>
    </location>
</feature>
<feature type="transmembrane region" description="Helical" evidence="5">
    <location>
        <begin position="80"/>
        <end position="99"/>
    </location>
</feature>
<comment type="caution">
    <text evidence="7">The sequence shown here is derived from an EMBL/GenBank/DDBJ whole genome shotgun (WGS) entry which is preliminary data.</text>
</comment>
<dbReference type="PANTHER" id="PTHR37422:SF13">
    <property type="entry name" value="LIPOPOLYSACCHARIDE BIOSYNTHESIS PROTEIN PA4999-RELATED"/>
    <property type="match status" value="1"/>
</dbReference>
<keyword evidence="4 5" id="KW-0472">Membrane</keyword>
<keyword evidence="7" id="KW-0436">Ligase</keyword>
<evidence type="ECO:0000259" key="6">
    <source>
        <dbReference type="Pfam" id="PF04932"/>
    </source>
</evidence>
<name>A0AA41Y9A5_9BACT</name>
<feature type="transmembrane region" description="Helical" evidence="5">
    <location>
        <begin position="6"/>
        <end position="25"/>
    </location>
</feature>
<dbReference type="EMBL" id="JAPAAF010000019">
    <property type="protein sequence ID" value="MCW0483607.1"/>
    <property type="molecule type" value="Genomic_DNA"/>
</dbReference>
<feature type="transmembrane region" description="Helical" evidence="5">
    <location>
        <begin position="140"/>
        <end position="158"/>
    </location>
</feature>
<dbReference type="Pfam" id="PF04932">
    <property type="entry name" value="Wzy_C"/>
    <property type="match status" value="1"/>
</dbReference>
<feature type="transmembrane region" description="Helical" evidence="5">
    <location>
        <begin position="258"/>
        <end position="274"/>
    </location>
</feature>
<feature type="transmembrane region" description="Helical" evidence="5">
    <location>
        <begin position="32"/>
        <end position="60"/>
    </location>
</feature>
<keyword evidence="3 5" id="KW-1133">Transmembrane helix</keyword>
<dbReference type="PANTHER" id="PTHR37422">
    <property type="entry name" value="TEICHURONIC ACID BIOSYNTHESIS PROTEIN TUAE"/>
    <property type="match status" value="1"/>
</dbReference>